<dbReference type="EMBL" id="CADCXN010000063">
    <property type="protein sequence ID" value="CAA9891120.1"/>
    <property type="molecule type" value="Genomic_DNA"/>
</dbReference>
<dbReference type="Pfam" id="PF13362">
    <property type="entry name" value="Toprim_3"/>
    <property type="match status" value="1"/>
</dbReference>
<protein>
    <submittedName>
        <fullName evidence="3">Putative DNA primase/helicase</fullName>
    </submittedName>
</protein>
<evidence type="ECO:0000313" key="3">
    <source>
        <dbReference type="EMBL" id="CAA9891120.1"/>
    </source>
</evidence>
<reference evidence="3 4" key="1">
    <citation type="submission" date="2020-02" db="EMBL/GenBank/DDBJ databases">
        <authorList>
            <person name="Hogendoorn C."/>
        </authorList>
    </citation>
    <scope>NUCLEOTIDE SEQUENCE [LARGE SCALE GENOMIC DNA]</scope>
    <source>
        <strain evidence="3">METHB21</strain>
    </source>
</reference>
<proteinExistence type="predicted"/>
<evidence type="ECO:0000313" key="4">
    <source>
        <dbReference type="Proteomes" id="UP000494216"/>
    </source>
</evidence>
<keyword evidence="4" id="KW-1185">Reference proteome</keyword>
<dbReference type="AlphaFoldDB" id="A0A8S0X8G4"/>
<gene>
    <name evidence="3" type="ORF">METHB2_340038</name>
</gene>
<feature type="domain" description="Toprim" evidence="2">
    <location>
        <begin position="229"/>
        <end position="313"/>
    </location>
</feature>
<dbReference type="Proteomes" id="UP000494216">
    <property type="component" value="Unassembled WGS sequence"/>
</dbReference>
<evidence type="ECO:0000259" key="2">
    <source>
        <dbReference type="Pfam" id="PF13362"/>
    </source>
</evidence>
<keyword evidence="1" id="KW-0812">Transmembrane</keyword>
<feature type="transmembrane region" description="Helical" evidence="1">
    <location>
        <begin position="7"/>
        <end position="28"/>
    </location>
</feature>
<accession>A0A8S0X8G4</accession>
<sequence>MTTMKNITILIFDYTLVVWIVNLFAQIMDFPMTNLAPSLYGDALNEFRDTLNDTLGACLSCIEHDGKIHRFMIDGKLTGAYRVHLDGHPAGYFQCFRQDIKQNWKYSGSRQTYSEADKQVFKLRLVEQEKQRQKEIALLQSQAATRSQTIWGKSLPTPDNYPYLVRKNIQPHNSRLYKEALAIPIFDKDKTLVNLQFINEDGIKRFLKGGKLHGCFSVIGQTSDEPMDITEGWATGVSVYERHGHQTFIAFSANSLEPVARALRDLFPMRRLYIYGDNDINGVGQEAAHKAAISSKGVAVIPDIPGTDWNDIYSINSNKEVSQ</sequence>
<evidence type="ECO:0000256" key="1">
    <source>
        <dbReference type="SAM" id="Phobius"/>
    </source>
</evidence>
<organism evidence="3 4">
    <name type="scientific">Candidatus Methylobacter favarea</name>
    <dbReference type="NCBI Taxonomy" id="2707345"/>
    <lineage>
        <taxon>Bacteria</taxon>
        <taxon>Pseudomonadati</taxon>
        <taxon>Pseudomonadota</taxon>
        <taxon>Gammaproteobacteria</taxon>
        <taxon>Methylococcales</taxon>
        <taxon>Methylococcaceae</taxon>
        <taxon>Methylobacter</taxon>
    </lineage>
</organism>
<keyword evidence="1" id="KW-0472">Membrane</keyword>
<dbReference type="InterPro" id="IPR006171">
    <property type="entry name" value="TOPRIM_dom"/>
</dbReference>
<name>A0A8S0X8G4_9GAMM</name>
<keyword evidence="1" id="KW-1133">Transmembrane helix</keyword>
<comment type="caution">
    <text evidence="3">The sequence shown here is derived from an EMBL/GenBank/DDBJ whole genome shotgun (WGS) entry which is preliminary data.</text>
</comment>